<proteinExistence type="predicted"/>
<keyword evidence="6" id="KW-0472">Membrane</keyword>
<keyword evidence="3" id="KW-0547">Nucleotide-binding</keyword>
<dbReference type="AlphaFoldDB" id="A0A397VK24"/>
<dbReference type="EC" id="2.7.11.1" evidence="1"/>
<feature type="transmembrane region" description="Helical" evidence="6">
    <location>
        <begin position="20"/>
        <end position="43"/>
    </location>
</feature>
<evidence type="ECO:0000259" key="7">
    <source>
        <dbReference type="PROSITE" id="PS50011"/>
    </source>
</evidence>
<gene>
    <name evidence="8" type="ORF">C2G38_2074506</name>
</gene>
<sequence length="133" mass="15085">MSYVAPEVLLDHKYTSAADIYSFGYFGVIMAEMTTGIPLFYGFSLNIDLALKICKGTRPDFAIETPNCYIELARLCMHSDSQKRPTAKTIHSKLSECRFINTHDISQKYHKEKSDQLNVIDEIASDPVDFKIP</sequence>
<dbReference type="GO" id="GO:0004674">
    <property type="term" value="F:protein serine/threonine kinase activity"/>
    <property type="evidence" value="ECO:0007669"/>
    <property type="project" value="UniProtKB-EC"/>
</dbReference>
<keyword evidence="5" id="KW-0067">ATP-binding</keyword>
<evidence type="ECO:0000256" key="5">
    <source>
        <dbReference type="ARBA" id="ARBA00022840"/>
    </source>
</evidence>
<dbReference type="STRING" id="44941.A0A397VK24"/>
<dbReference type="InterPro" id="IPR011009">
    <property type="entry name" value="Kinase-like_dom_sf"/>
</dbReference>
<organism evidence="8 9">
    <name type="scientific">Gigaspora rosea</name>
    <dbReference type="NCBI Taxonomy" id="44941"/>
    <lineage>
        <taxon>Eukaryota</taxon>
        <taxon>Fungi</taxon>
        <taxon>Fungi incertae sedis</taxon>
        <taxon>Mucoromycota</taxon>
        <taxon>Glomeromycotina</taxon>
        <taxon>Glomeromycetes</taxon>
        <taxon>Diversisporales</taxon>
        <taxon>Gigasporaceae</taxon>
        <taxon>Gigaspora</taxon>
    </lineage>
</organism>
<keyword evidence="4 8" id="KW-0418">Kinase</keyword>
<dbReference type="InterPro" id="IPR000719">
    <property type="entry name" value="Prot_kinase_dom"/>
</dbReference>
<comment type="caution">
    <text evidence="8">The sequence shown here is derived from an EMBL/GenBank/DDBJ whole genome shotgun (WGS) entry which is preliminary data.</text>
</comment>
<dbReference type="PANTHER" id="PTHR43671">
    <property type="entry name" value="SERINE/THREONINE-PROTEIN KINASE NEK"/>
    <property type="match status" value="1"/>
</dbReference>
<dbReference type="PANTHER" id="PTHR43671:SF13">
    <property type="entry name" value="SERINE_THREONINE-PROTEIN KINASE NEK2"/>
    <property type="match status" value="1"/>
</dbReference>
<dbReference type="EMBL" id="QKWP01000291">
    <property type="protein sequence ID" value="RIB22814.1"/>
    <property type="molecule type" value="Genomic_DNA"/>
</dbReference>
<evidence type="ECO:0000256" key="1">
    <source>
        <dbReference type="ARBA" id="ARBA00012513"/>
    </source>
</evidence>
<keyword evidence="6" id="KW-0812">Transmembrane</keyword>
<evidence type="ECO:0000256" key="4">
    <source>
        <dbReference type="ARBA" id="ARBA00022777"/>
    </source>
</evidence>
<keyword evidence="2" id="KW-0808">Transferase</keyword>
<keyword evidence="6" id="KW-1133">Transmembrane helix</keyword>
<dbReference type="Pfam" id="PF07714">
    <property type="entry name" value="PK_Tyr_Ser-Thr"/>
    <property type="match status" value="1"/>
</dbReference>
<evidence type="ECO:0000256" key="2">
    <source>
        <dbReference type="ARBA" id="ARBA00022679"/>
    </source>
</evidence>
<accession>A0A397VK24</accession>
<name>A0A397VK24_9GLOM</name>
<evidence type="ECO:0000256" key="6">
    <source>
        <dbReference type="SAM" id="Phobius"/>
    </source>
</evidence>
<evidence type="ECO:0000313" key="8">
    <source>
        <dbReference type="EMBL" id="RIB22814.1"/>
    </source>
</evidence>
<dbReference type="SUPFAM" id="SSF56112">
    <property type="entry name" value="Protein kinase-like (PK-like)"/>
    <property type="match status" value="1"/>
</dbReference>
<dbReference type="InterPro" id="IPR050660">
    <property type="entry name" value="NEK_Ser/Thr_kinase"/>
</dbReference>
<dbReference type="Proteomes" id="UP000266673">
    <property type="component" value="Unassembled WGS sequence"/>
</dbReference>
<evidence type="ECO:0000313" key="9">
    <source>
        <dbReference type="Proteomes" id="UP000266673"/>
    </source>
</evidence>
<feature type="domain" description="Protein kinase" evidence="7">
    <location>
        <begin position="1"/>
        <end position="94"/>
    </location>
</feature>
<dbReference type="GO" id="GO:0005524">
    <property type="term" value="F:ATP binding"/>
    <property type="evidence" value="ECO:0007669"/>
    <property type="project" value="UniProtKB-KW"/>
</dbReference>
<dbReference type="PROSITE" id="PS50011">
    <property type="entry name" value="PROTEIN_KINASE_DOM"/>
    <property type="match status" value="1"/>
</dbReference>
<dbReference type="Gene3D" id="1.10.510.10">
    <property type="entry name" value="Transferase(Phosphotransferase) domain 1"/>
    <property type="match status" value="1"/>
</dbReference>
<reference evidence="8 9" key="1">
    <citation type="submission" date="2018-06" db="EMBL/GenBank/DDBJ databases">
        <title>Comparative genomics reveals the genomic features of Rhizophagus irregularis, R. cerebriforme, R. diaphanum and Gigaspora rosea, and their symbiotic lifestyle signature.</title>
        <authorList>
            <person name="Morin E."/>
            <person name="San Clemente H."/>
            <person name="Chen E.C.H."/>
            <person name="De La Providencia I."/>
            <person name="Hainaut M."/>
            <person name="Kuo A."/>
            <person name="Kohler A."/>
            <person name="Murat C."/>
            <person name="Tang N."/>
            <person name="Roy S."/>
            <person name="Loubradou J."/>
            <person name="Henrissat B."/>
            <person name="Grigoriev I.V."/>
            <person name="Corradi N."/>
            <person name="Roux C."/>
            <person name="Martin F.M."/>
        </authorList>
    </citation>
    <scope>NUCLEOTIDE SEQUENCE [LARGE SCALE GENOMIC DNA]</scope>
    <source>
        <strain evidence="8 9">DAOM 194757</strain>
    </source>
</reference>
<dbReference type="OrthoDB" id="2348964at2759"/>
<dbReference type="InterPro" id="IPR001245">
    <property type="entry name" value="Ser-Thr/Tyr_kinase_cat_dom"/>
</dbReference>
<evidence type="ECO:0000256" key="3">
    <source>
        <dbReference type="ARBA" id="ARBA00022741"/>
    </source>
</evidence>
<keyword evidence="9" id="KW-1185">Reference proteome</keyword>
<protein>
    <recommendedName>
        <fullName evidence="1">non-specific serine/threonine protein kinase</fullName>
        <ecNumber evidence="1">2.7.11.1</ecNumber>
    </recommendedName>
</protein>